<organism evidence="2 3">
    <name type="scientific">Drechslerella stenobrocha 248</name>
    <dbReference type="NCBI Taxonomy" id="1043628"/>
    <lineage>
        <taxon>Eukaryota</taxon>
        <taxon>Fungi</taxon>
        <taxon>Dikarya</taxon>
        <taxon>Ascomycota</taxon>
        <taxon>Pezizomycotina</taxon>
        <taxon>Orbiliomycetes</taxon>
        <taxon>Orbiliales</taxon>
        <taxon>Orbiliaceae</taxon>
        <taxon>Drechslerella</taxon>
    </lineage>
</organism>
<protein>
    <recommendedName>
        <fullName evidence="4">Haloacid dehalogenase</fullName>
    </recommendedName>
</protein>
<dbReference type="InterPro" id="IPR036412">
    <property type="entry name" value="HAD-like_sf"/>
</dbReference>
<evidence type="ECO:0000313" key="3">
    <source>
        <dbReference type="Proteomes" id="UP000024837"/>
    </source>
</evidence>
<proteinExistence type="predicted"/>
<dbReference type="InterPro" id="IPR023198">
    <property type="entry name" value="PGP-like_dom2"/>
</dbReference>
<dbReference type="HOGENOM" id="CLU_045011_3_1_1"/>
<keyword evidence="1" id="KW-0378">Hydrolase</keyword>
<dbReference type="GO" id="GO:0019120">
    <property type="term" value="F:hydrolase activity, acting on acid halide bonds, in C-halide compounds"/>
    <property type="evidence" value="ECO:0007669"/>
    <property type="project" value="InterPro"/>
</dbReference>
<evidence type="ECO:0000256" key="1">
    <source>
        <dbReference type="ARBA" id="ARBA00022801"/>
    </source>
</evidence>
<sequence>MDAETAAYIENIVDRRLIVAFDLFGTLLSTDSIVGKIAEHYGDKAESISAAWRKYQLEYTWRLNSMSVYEPFDIVTQRSLIHAISEATAGTPPPTASDPAIVSILAAYATLSPYPDVKAALSPIARIKHLQPIIFTNGTPTQVDAALRSAPAVLAPFGTSRERSMLCADEIGKYKPHPMIYQFLAAKMGKSIAVGERHGGIDEVVLVSANAFDVVGAQAVGVTAVWVDRAGAGWCDALVEGPPQFTVTGLEELGGVLETILAEKAKVWDEASGRDI</sequence>
<name>W7I985_9PEZI</name>
<evidence type="ECO:0008006" key="4">
    <source>
        <dbReference type="Google" id="ProtNLM"/>
    </source>
</evidence>
<dbReference type="SUPFAM" id="SSF56784">
    <property type="entry name" value="HAD-like"/>
    <property type="match status" value="1"/>
</dbReference>
<dbReference type="AlphaFoldDB" id="W7I985"/>
<dbReference type="Pfam" id="PF00702">
    <property type="entry name" value="Hydrolase"/>
    <property type="match status" value="1"/>
</dbReference>
<dbReference type="PANTHER" id="PTHR43316">
    <property type="entry name" value="HYDROLASE, HALOACID DELAHOGENASE-RELATED"/>
    <property type="match status" value="1"/>
</dbReference>
<evidence type="ECO:0000313" key="2">
    <source>
        <dbReference type="EMBL" id="EWC45590.1"/>
    </source>
</evidence>
<dbReference type="InterPro" id="IPR006328">
    <property type="entry name" value="2-HAD"/>
</dbReference>
<dbReference type="Proteomes" id="UP000024837">
    <property type="component" value="Unassembled WGS sequence"/>
</dbReference>
<dbReference type="InterPro" id="IPR051540">
    <property type="entry name" value="S-2-haloacid_dehalogenase"/>
</dbReference>
<accession>W7I985</accession>
<dbReference type="Gene3D" id="1.10.150.240">
    <property type="entry name" value="Putative phosphatase, domain 2"/>
    <property type="match status" value="1"/>
</dbReference>
<dbReference type="InterPro" id="IPR023214">
    <property type="entry name" value="HAD_sf"/>
</dbReference>
<dbReference type="OrthoDB" id="3256520at2759"/>
<dbReference type="Gene3D" id="3.40.50.1000">
    <property type="entry name" value="HAD superfamily/HAD-like"/>
    <property type="match status" value="1"/>
</dbReference>
<dbReference type="EMBL" id="KI966426">
    <property type="protein sequence ID" value="EWC45590.1"/>
    <property type="molecule type" value="Genomic_DNA"/>
</dbReference>
<keyword evidence="3" id="KW-1185">Reference proteome</keyword>
<dbReference type="SFLD" id="SFLDG01129">
    <property type="entry name" value="C1.5:_HAD__Beta-PGM__Phosphata"/>
    <property type="match status" value="1"/>
</dbReference>
<gene>
    <name evidence="2" type="ORF">DRE_05448</name>
</gene>
<dbReference type="NCBIfam" id="TIGR01428">
    <property type="entry name" value="HAD_type_II"/>
    <property type="match status" value="1"/>
</dbReference>
<reference evidence="2 3" key="1">
    <citation type="submission" date="2013-05" db="EMBL/GenBank/DDBJ databases">
        <title>Drechslerella stenobrocha genome reveals carnivorous origination and mechanical trapping mechanism of predatory fungi.</title>
        <authorList>
            <person name="Liu X."/>
            <person name="Zhang W."/>
            <person name="Liu K."/>
        </authorList>
    </citation>
    <scope>NUCLEOTIDE SEQUENCE [LARGE SCALE GENOMIC DNA]</scope>
    <source>
        <strain evidence="2 3">248</strain>
    </source>
</reference>
<dbReference type="PANTHER" id="PTHR43316:SF3">
    <property type="entry name" value="HALOACID DEHALOGENASE, TYPE II (AFU_ORTHOLOGUE AFUA_2G07750)-RELATED"/>
    <property type="match status" value="1"/>
</dbReference>
<dbReference type="SFLD" id="SFLDS00003">
    <property type="entry name" value="Haloacid_Dehalogenase"/>
    <property type="match status" value="1"/>
</dbReference>